<keyword evidence="3" id="KW-1017">Isopeptide bond</keyword>
<dbReference type="InterPro" id="IPR029071">
    <property type="entry name" value="Ubiquitin-like_domsf"/>
</dbReference>
<dbReference type="Pfam" id="PF03671">
    <property type="entry name" value="Ufm1"/>
    <property type="match status" value="1"/>
</dbReference>
<accession>A0A1S8WPR5</accession>
<evidence type="ECO:0000256" key="3">
    <source>
        <dbReference type="ARBA" id="ARBA00022499"/>
    </source>
</evidence>
<dbReference type="PANTHER" id="PTHR15825:SF0">
    <property type="entry name" value="UBIQUITIN-FOLD MODIFIER 1"/>
    <property type="match status" value="1"/>
</dbReference>
<dbReference type="GO" id="GO:0005737">
    <property type="term" value="C:cytoplasm"/>
    <property type="evidence" value="ECO:0007669"/>
    <property type="project" value="TreeGrafter"/>
</dbReference>
<sequence length="127" mass="14008">MHGEQTTSIGRDQGEEKVRYVVELAGCRTIRKRLVLHRAAFQNGFKQGCLKGVWLKVPDTAPFTAVLKFAAEEFSVPPATSAIITDDGIGINPQQTAGKSACCFVEVSQTQKNRKNDIRIKCTALHY</sequence>
<dbReference type="PANTHER" id="PTHR15825">
    <property type="entry name" value="UBIQUITIN-FOLD MODIFIER 1"/>
    <property type="match status" value="1"/>
</dbReference>
<comment type="similarity">
    <text evidence="1">Belongs to the UFM1 family.</text>
</comment>
<evidence type="ECO:0000313" key="6">
    <source>
        <dbReference type="Proteomes" id="UP000243686"/>
    </source>
</evidence>
<evidence type="ECO:0000313" key="5">
    <source>
        <dbReference type="EMBL" id="OON16472.1"/>
    </source>
</evidence>
<proteinExistence type="inferred from homology"/>
<evidence type="ECO:0000256" key="4">
    <source>
        <dbReference type="ARBA" id="ARBA00022786"/>
    </source>
</evidence>
<dbReference type="GO" id="GO:1990592">
    <property type="term" value="P:protein K69-linked ufmylation"/>
    <property type="evidence" value="ECO:0007669"/>
    <property type="project" value="TreeGrafter"/>
</dbReference>
<dbReference type="Proteomes" id="UP000243686">
    <property type="component" value="Unassembled WGS sequence"/>
</dbReference>
<dbReference type="GO" id="GO:0005634">
    <property type="term" value="C:nucleus"/>
    <property type="evidence" value="ECO:0007669"/>
    <property type="project" value="TreeGrafter"/>
</dbReference>
<protein>
    <recommendedName>
        <fullName evidence="2">Ubiquitin-fold modifier 1</fullName>
    </recommendedName>
</protein>
<dbReference type="InterPro" id="IPR005375">
    <property type="entry name" value="UFM1"/>
</dbReference>
<keyword evidence="4" id="KW-0833">Ubl conjugation pathway</keyword>
<dbReference type="EMBL" id="KV897379">
    <property type="protein sequence ID" value="OON16472.1"/>
    <property type="molecule type" value="Genomic_DNA"/>
</dbReference>
<evidence type="ECO:0000256" key="1">
    <source>
        <dbReference type="ARBA" id="ARBA00010230"/>
    </source>
</evidence>
<name>A0A1S8WPR5_OPIVI</name>
<dbReference type="Gene3D" id="3.10.20.90">
    <property type="entry name" value="Phosphatidylinositol 3-kinase Catalytic Subunit, Chain A, domain 1"/>
    <property type="match status" value="1"/>
</dbReference>
<organism evidence="5 6">
    <name type="scientific">Opisthorchis viverrini</name>
    <name type="common">Southeast Asian liver fluke</name>
    <dbReference type="NCBI Taxonomy" id="6198"/>
    <lineage>
        <taxon>Eukaryota</taxon>
        <taxon>Metazoa</taxon>
        <taxon>Spiralia</taxon>
        <taxon>Lophotrochozoa</taxon>
        <taxon>Platyhelminthes</taxon>
        <taxon>Trematoda</taxon>
        <taxon>Digenea</taxon>
        <taxon>Opisthorchiida</taxon>
        <taxon>Opisthorchiata</taxon>
        <taxon>Opisthorchiidae</taxon>
        <taxon>Opisthorchis</taxon>
    </lineage>
</organism>
<dbReference type="AlphaFoldDB" id="A0A1S8WPR5"/>
<gene>
    <name evidence="5" type="ORF">X801_07715</name>
</gene>
<evidence type="ECO:0000256" key="2">
    <source>
        <dbReference type="ARBA" id="ARBA00015319"/>
    </source>
</evidence>
<reference evidence="5 6" key="1">
    <citation type="submission" date="2015-03" db="EMBL/GenBank/DDBJ databases">
        <title>Draft genome of the nematode, Opisthorchis viverrini.</title>
        <authorList>
            <person name="Mitreva M."/>
        </authorList>
    </citation>
    <scope>NUCLEOTIDE SEQUENCE [LARGE SCALE GENOMIC DNA]</scope>
    <source>
        <strain evidence="5">Khon Kaen</strain>
    </source>
</reference>
<keyword evidence="6" id="KW-1185">Reference proteome</keyword>
<dbReference type="SUPFAM" id="SSF54236">
    <property type="entry name" value="Ubiquitin-like"/>
    <property type="match status" value="1"/>
</dbReference>